<reference evidence="2 3" key="1">
    <citation type="submission" date="2024-04" db="EMBL/GenBank/DDBJ databases">
        <title>Phylogenomic analyses of a clade within the roseobacter group suggest taxonomic reassignments of species of the genera Aestuariivita, Citreicella, Loktanella, Nautella, Pelagibaca, Ruegeria, Thalassobius, Thiobacimonas and Tropicibacter, and the proposal o.</title>
        <authorList>
            <person name="Jeon C.O."/>
        </authorList>
    </citation>
    <scope>NUCLEOTIDE SEQUENCE [LARGE SCALE GENOMIC DNA]</scope>
    <source>
        <strain evidence="2 3">G8-12</strain>
    </source>
</reference>
<keyword evidence="1" id="KW-0812">Transmembrane</keyword>
<evidence type="ECO:0000313" key="3">
    <source>
        <dbReference type="Proteomes" id="UP001451782"/>
    </source>
</evidence>
<gene>
    <name evidence="2" type="ORF">AABB28_08990</name>
</gene>
<dbReference type="EMBL" id="CP151762">
    <property type="protein sequence ID" value="WZU65363.1"/>
    <property type="molecule type" value="Genomic_DNA"/>
</dbReference>
<keyword evidence="1" id="KW-0472">Membrane</keyword>
<accession>A0AAN0M926</accession>
<keyword evidence="1" id="KW-1133">Transmembrane helix</keyword>
<dbReference type="AlphaFoldDB" id="A0AAN0M926"/>
<evidence type="ECO:0000313" key="2">
    <source>
        <dbReference type="EMBL" id="WZU65363.1"/>
    </source>
</evidence>
<organism evidence="2 3">
    <name type="scientific">Yoonia algicola</name>
    <dbReference type="NCBI Taxonomy" id="3137368"/>
    <lineage>
        <taxon>Bacteria</taxon>
        <taxon>Pseudomonadati</taxon>
        <taxon>Pseudomonadota</taxon>
        <taxon>Alphaproteobacteria</taxon>
        <taxon>Rhodobacterales</taxon>
        <taxon>Paracoccaceae</taxon>
        <taxon>Yoonia</taxon>
    </lineage>
</organism>
<dbReference type="Proteomes" id="UP001451782">
    <property type="component" value="Chromosome"/>
</dbReference>
<evidence type="ECO:0000256" key="1">
    <source>
        <dbReference type="SAM" id="Phobius"/>
    </source>
</evidence>
<keyword evidence="3" id="KW-1185">Reference proteome</keyword>
<dbReference type="KEGG" id="yag:AABB28_08990"/>
<feature type="transmembrane region" description="Helical" evidence="1">
    <location>
        <begin position="188"/>
        <end position="216"/>
    </location>
</feature>
<proteinExistence type="predicted"/>
<dbReference type="RefSeq" id="WP_342071710.1">
    <property type="nucleotide sequence ID" value="NZ_CP151762.1"/>
</dbReference>
<protein>
    <submittedName>
        <fullName evidence="2">Uncharacterized protein</fullName>
    </submittedName>
</protein>
<name>A0AAN0M926_9RHOB</name>
<sequence length="234" mass="26801">MTTSVTQAKGFWSVVLGLRSASDYCGDRAEENEQRREMNPIKKDRQLWHRLEGYSFHERPLTCSLVDRLHQETGHSIEVCYILVEEYRRFIYLAASTEETLAPSPIVDVVWKMHVEDQKAYFEDFCPRIIGRVIPRPDDLLQFANDPAYARTLDRYADEFGRAQVQFWPDPDSASVRISRILLCVSGVLALVLALFFKTLLFAGLAAILCVTALFLKWKFASLPLQAHEKGEAL</sequence>